<dbReference type="PANTHER" id="PTHR35609">
    <property type="entry name" value="MACRO DOMAIN-CONTAINING PROTEIN"/>
    <property type="match status" value="1"/>
</dbReference>
<dbReference type="AlphaFoldDB" id="T0R4Z5"/>
<evidence type="ECO:0008006" key="3">
    <source>
        <dbReference type="Google" id="ProtNLM"/>
    </source>
</evidence>
<organism evidence="1 2">
    <name type="scientific">Saprolegnia diclina (strain VS20)</name>
    <dbReference type="NCBI Taxonomy" id="1156394"/>
    <lineage>
        <taxon>Eukaryota</taxon>
        <taxon>Sar</taxon>
        <taxon>Stramenopiles</taxon>
        <taxon>Oomycota</taxon>
        <taxon>Saprolegniomycetes</taxon>
        <taxon>Saprolegniales</taxon>
        <taxon>Saprolegniaceae</taxon>
        <taxon>Saprolegnia</taxon>
    </lineage>
</organism>
<reference evidence="1 2" key="1">
    <citation type="submission" date="2012-04" db="EMBL/GenBank/DDBJ databases">
        <title>The Genome Sequence of Saprolegnia declina VS20.</title>
        <authorList>
            <consortium name="The Broad Institute Genome Sequencing Platform"/>
            <person name="Russ C."/>
            <person name="Nusbaum C."/>
            <person name="Tyler B."/>
            <person name="van West P."/>
            <person name="Dieguez-Uribeondo J."/>
            <person name="de Bruijn I."/>
            <person name="Tripathy S."/>
            <person name="Jiang R."/>
            <person name="Young S.K."/>
            <person name="Zeng Q."/>
            <person name="Gargeya S."/>
            <person name="Fitzgerald M."/>
            <person name="Haas B."/>
            <person name="Abouelleil A."/>
            <person name="Alvarado L."/>
            <person name="Arachchi H.M."/>
            <person name="Berlin A."/>
            <person name="Chapman S.B."/>
            <person name="Goldberg J."/>
            <person name="Griggs A."/>
            <person name="Gujja S."/>
            <person name="Hansen M."/>
            <person name="Howarth C."/>
            <person name="Imamovic A."/>
            <person name="Larimer J."/>
            <person name="McCowen C."/>
            <person name="Montmayeur A."/>
            <person name="Murphy C."/>
            <person name="Neiman D."/>
            <person name="Pearson M."/>
            <person name="Priest M."/>
            <person name="Roberts A."/>
            <person name="Saif S."/>
            <person name="Shea T."/>
            <person name="Sisk P."/>
            <person name="Sykes S."/>
            <person name="Wortman J."/>
            <person name="Nusbaum C."/>
            <person name="Birren B."/>
        </authorList>
    </citation>
    <scope>NUCLEOTIDE SEQUENCE [LARGE SCALE GENOMIC DNA]</scope>
    <source>
        <strain evidence="1 2">VS20</strain>
    </source>
</reference>
<protein>
    <recommendedName>
        <fullName evidence="3">Macro domain-containing protein</fullName>
    </recommendedName>
</protein>
<dbReference type="EMBL" id="JH767133">
    <property type="protein sequence ID" value="EQC42021.1"/>
    <property type="molecule type" value="Genomic_DNA"/>
</dbReference>
<dbReference type="VEuPathDB" id="FungiDB:SDRG_00866"/>
<dbReference type="InParanoid" id="T0R4Z5"/>
<sequence>MDWFKTLFGFREKGLAYDEIQAKFEIVNETQLRSVTNDKAYDIGTFECLSLATLRDHAMCVGRLGQLRVTHVASKDVFLLHCDPLHRNATFQAASQFNCLEFAHPRARPEDGVTIYARDMTQGPACAIAAGPGTVFRNYFASPDADLQGQRATSQINNLDDVEVILDNERHQYFHVVNGYTDATNASLQRLNDVLETADNNDLEDALKVGVHWNVEVPFKARYHPTSPSSDKQLVTQVYCSAISCGYSYASTTAWAPFASLVLRASYEATLWAAIINASTTGSNRVFLTVLGGGVFGNKTTWILDAIAAAVAKCHAFDLDVVVVHYLKVDKALVTALDKLLPIPDMSEVFAST</sequence>
<dbReference type="GeneID" id="19941593"/>
<name>T0R4Z5_SAPDV</name>
<gene>
    <name evidence="1" type="ORF">SDRG_00866</name>
</gene>
<dbReference type="OrthoDB" id="5207264at2759"/>
<proteinExistence type="predicted"/>
<dbReference type="OMA" id="FTQGPAC"/>
<evidence type="ECO:0000313" key="2">
    <source>
        <dbReference type="Proteomes" id="UP000030762"/>
    </source>
</evidence>
<dbReference type="RefSeq" id="XP_008604590.1">
    <property type="nucleotide sequence ID" value="XM_008606368.1"/>
</dbReference>
<dbReference type="eggNOG" id="ENOG502RZ3W">
    <property type="taxonomic scope" value="Eukaryota"/>
</dbReference>
<evidence type="ECO:0000313" key="1">
    <source>
        <dbReference type="EMBL" id="EQC42021.1"/>
    </source>
</evidence>
<accession>T0R4Z5</accession>
<keyword evidence="2" id="KW-1185">Reference proteome</keyword>
<dbReference type="Proteomes" id="UP000030762">
    <property type="component" value="Unassembled WGS sequence"/>
</dbReference>
<dbReference type="PANTHER" id="PTHR35609:SF1">
    <property type="entry name" value="MACRO DOMAIN-CONTAINING PROTEIN"/>
    <property type="match status" value="1"/>
</dbReference>